<dbReference type="InParanoid" id="K1QXC9"/>
<dbReference type="HOGENOM" id="CLU_1769864_0_0_1"/>
<organism evidence="1">
    <name type="scientific">Magallana gigas</name>
    <name type="common">Pacific oyster</name>
    <name type="synonym">Crassostrea gigas</name>
    <dbReference type="NCBI Taxonomy" id="29159"/>
    <lineage>
        <taxon>Eukaryota</taxon>
        <taxon>Metazoa</taxon>
        <taxon>Spiralia</taxon>
        <taxon>Lophotrochozoa</taxon>
        <taxon>Mollusca</taxon>
        <taxon>Bivalvia</taxon>
        <taxon>Autobranchia</taxon>
        <taxon>Pteriomorphia</taxon>
        <taxon>Ostreida</taxon>
        <taxon>Ostreoidea</taxon>
        <taxon>Ostreidae</taxon>
        <taxon>Magallana</taxon>
    </lineage>
</organism>
<name>K1QXC9_MAGGI</name>
<reference evidence="1" key="1">
    <citation type="journal article" date="2012" name="Nature">
        <title>The oyster genome reveals stress adaptation and complexity of shell formation.</title>
        <authorList>
            <person name="Zhang G."/>
            <person name="Fang X."/>
            <person name="Guo X."/>
            <person name="Li L."/>
            <person name="Luo R."/>
            <person name="Xu F."/>
            <person name="Yang P."/>
            <person name="Zhang L."/>
            <person name="Wang X."/>
            <person name="Qi H."/>
            <person name="Xiong Z."/>
            <person name="Que H."/>
            <person name="Xie Y."/>
            <person name="Holland P.W."/>
            <person name="Paps J."/>
            <person name="Zhu Y."/>
            <person name="Wu F."/>
            <person name="Chen Y."/>
            <person name="Wang J."/>
            <person name="Peng C."/>
            <person name="Meng J."/>
            <person name="Yang L."/>
            <person name="Liu J."/>
            <person name="Wen B."/>
            <person name="Zhang N."/>
            <person name="Huang Z."/>
            <person name="Zhu Q."/>
            <person name="Feng Y."/>
            <person name="Mount A."/>
            <person name="Hedgecock D."/>
            <person name="Xu Z."/>
            <person name="Liu Y."/>
            <person name="Domazet-Loso T."/>
            <person name="Du Y."/>
            <person name="Sun X."/>
            <person name="Zhang S."/>
            <person name="Liu B."/>
            <person name="Cheng P."/>
            <person name="Jiang X."/>
            <person name="Li J."/>
            <person name="Fan D."/>
            <person name="Wang W."/>
            <person name="Fu W."/>
            <person name="Wang T."/>
            <person name="Wang B."/>
            <person name="Zhang J."/>
            <person name="Peng Z."/>
            <person name="Li Y."/>
            <person name="Li N."/>
            <person name="Wang J."/>
            <person name="Chen M."/>
            <person name="He Y."/>
            <person name="Tan F."/>
            <person name="Song X."/>
            <person name="Zheng Q."/>
            <person name="Huang R."/>
            <person name="Yang H."/>
            <person name="Du X."/>
            <person name="Chen L."/>
            <person name="Yang M."/>
            <person name="Gaffney P.M."/>
            <person name="Wang S."/>
            <person name="Luo L."/>
            <person name="She Z."/>
            <person name="Ming Y."/>
            <person name="Huang W."/>
            <person name="Zhang S."/>
            <person name="Huang B."/>
            <person name="Zhang Y."/>
            <person name="Qu T."/>
            <person name="Ni P."/>
            <person name="Miao G."/>
            <person name="Wang J."/>
            <person name="Wang Q."/>
            <person name="Steinberg C.E."/>
            <person name="Wang H."/>
            <person name="Li N."/>
            <person name="Qian L."/>
            <person name="Zhang G."/>
            <person name="Li Y."/>
            <person name="Yang H."/>
            <person name="Liu X."/>
            <person name="Wang J."/>
            <person name="Yin Y."/>
            <person name="Wang J."/>
        </authorList>
    </citation>
    <scope>NUCLEOTIDE SEQUENCE [LARGE SCALE GENOMIC DNA]</scope>
    <source>
        <strain evidence="1">05x7-T-G4-1.051#20</strain>
    </source>
</reference>
<dbReference type="EMBL" id="JH818278">
    <property type="protein sequence ID" value="EKC38358.1"/>
    <property type="molecule type" value="Genomic_DNA"/>
</dbReference>
<gene>
    <name evidence="1" type="ORF">CGI_10021797</name>
</gene>
<protein>
    <submittedName>
        <fullName evidence="1">Uncharacterized protein</fullName>
    </submittedName>
</protein>
<proteinExistence type="predicted"/>
<sequence length="147" mass="16661">MNIFFVDQGYNLCSSLYPTGKDSCYNCSIGSFNDIPVNTADITYSYQEELCRKFDCGCKPEAELLNRDECQRTGNKECVCRRQDLRYGDDPQACKGPVNDSNRLKSIRKQGWELKNSGNVGECDQGHFKNTNDDSICIPHSQYVTKS</sequence>
<dbReference type="AlphaFoldDB" id="K1QXC9"/>
<accession>K1QXC9</accession>
<evidence type="ECO:0000313" key="1">
    <source>
        <dbReference type="EMBL" id="EKC38358.1"/>
    </source>
</evidence>